<sequence length="161" mass="18019">METLMTAPDIIHASLTVTRDYDFPPERVFAAWASAQAKRQWFGADSDGFEIEEYKLDFRPGGAERCHGRKPGGGTFTNDGVYHYIIENEKIVFTYYMTIDGAPYSVSMTIIELKPHGTGTRLTLTEDNAFLTGVDENAGRTEGWGWGLGRLDDALKEERLS</sequence>
<gene>
    <name evidence="3" type="ORF">CW354_05160</name>
</gene>
<feature type="domain" description="Activator of Hsp90 ATPase homologue 1/2-like C-terminal" evidence="2">
    <location>
        <begin position="22"/>
        <end position="155"/>
    </location>
</feature>
<evidence type="ECO:0000313" key="3">
    <source>
        <dbReference type="EMBL" id="PQA87752.1"/>
    </source>
</evidence>
<name>A0A2S7K5I2_9PROT</name>
<proteinExistence type="inferred from homology"/>
<comment type="similarity">
    <text evidence="1">Belongs to the AHA1 family.</text>
</comment>
<dbReference type="CDD" id="cd08900">
    <property type="entry name" value="SRPBCC_CalC_Aha1-like_7"/>
    <property type="match status" value="1"/>
</dbReference>
<organism evidence="3 4">
    <name type="scientific">Hyphococcus luteus</name>
    <dbReference type="NCBI Taxonomy" id="2058213"/>
    <lineage>
        <taxon>Bacteria</taxon>
        <taxon>Pseudomonadati</taxon>
        <taxon>Pseudomonadota</taxon>
        <taxon>Alphaproteobacteria</taxon>
        <taxon>Parvularculales</taxon>
        <taxon>Parvularculaceae</taxon>
        <taxon>Hyphococcus</taxon>
    </lineage>
</organism>
<evidence type="ECO:0000313" key="4">
    <source>
        <dbReference type="Proteomes" id="UP000239504"/>
    </source>
</evidence>
<dbReference type="InterPro" id="IPR023393">
    <property type="entry name" value="START-like_dom_sf"/>
</dbReference>
<dbReference type="InterPro" id="IPR013538">
    <property type="entry name" value="ASHA1/2-like_C"/>
</dbReference>
<dbReference type="Proteomes" id="UP000239504">
    <property type="component" value="Unassembled WGS sequence"/>
</dbReference>
<evidence type="ECO:0000259" key="2">
    <source>
        <dbReference type="Pfam" id="PF08327"/>
    </source>
</evidence>
<protein>
    <submittedName>
        <fullName evidence="3">Polyketide cyclase</fullName>
    </submittedName>
</protein>
<dbReference type="Pfam" id="PF08327">
    <property type="entry name" value="AHSA1"/>
    <property type="match status" value="1"/>
</dbReference>
<dbReference type="Gene3D" id="3.30.530.20">
    <property type="match status" value="1"/>
</dbReference>
<reference evidence="3 4" key="1">
    <citation type="submission" date="2017-12" db="EMBL/GenBank/DDBJ databases">
        <authorList>
            <person name="Hurst M.R.H."/>
        </authorList>
    </citation>
    <scope>NUCLEOTIDE SEQUENCE [LARGE SCALE GENOMIC DNA]</scope>
    <source>
        <strain evidence="3 4">SY-3-19</strain>
    </source>
</reference>
<accession>A0A2S7K5I2</accession>
<dbReference type="EMBL" id="PJCH01000005">
    <property type="protein sequence ID" value="PQA87752.1"/>
    <property type="molecule type" value="Genomic_DNA"/>
</dbReference>
<comment type="caution">
    <text evidence="3">The sequence shown here is derived from an EMBL/GenBank/DDBJ whole genome shotgun (WGS) entry which is preliminary data.</text>
</comment>
<keyword evidence="4" id="KW-1185">Reference proteome</keyword>
<dbReference type="SUPFAM" id="SSF55961">
    <property type="entry name" value="Bet v1-like"/>
    <property type="match status" value="1"/>
</dbReference>
<evidence type="ECO:0000256" key="1">
    <source>
        <dbReference type="ARBA" id="ARBA00006817"/>
    </source>
</evidence>
<dbReference type="AlphaFoldDB" id="A0A2S7K5I2"/>
<dbReference type="OrthoDB" id="9803476at2"/>